<proteinExistence type="predicted"/>
<protein>
    <submittedName>
        <fullName evidence="2">Histone-like protein protein of HNS family protein</fullName>
    </submittedName>
</protein>
<reference evidence="2 3" key="1">
    <citation type="journal article" date="2011" name="J. Bacteriol.">
        <title>Complete genome sequence of the industrial strain Ketogulonicigenium vulgare WSH-001.</title>
        <authorList>
            <person name="Liu L."/>
            <person name="Li Y."/>
            <person name="Zhang J."/>
            <person name="Zhou Z."/>
            <person name="Liu J."/>
            <person name="Li X."/>
            <person name="Zhou J."/>
            <person name="Du G."/>
            <person name="Wang L."/>
            <person name="Chen J."/>
        </authorList>
    </citation>
    <scope>NUCLEOTIDE SEQUENCE [LARGE SCALE GENOMIC DNA]</scope>
    <source>
        <strain evidence="2 3">WSH-001</strain>
    </source>
</reference>
<dbReference type="GO" id="GO:0003677">
    <property type="term" value="F:DNA binding"/>
    <property type="evidence" value="ECO:0007669"/>
    <property type="project" value="InterPro"/>
</dbReference>
<gene>
    <name evidence="2" type="ordered locus">KVU_1555</name>
</gene>
<sequence length="104" mass="11725">MDLDSLDRRELVQLLVEIDQALVSVDDRNRKCALRAAEHAVSRFGLSLNQLADDIRSMKEVTPRGVARYRNPSNPAQTWSGRGRRPTWVHELGLKGLTLDDCAL</sequence>
<organism evidence="2 3">
    <name type="scientific">Ketogulonicigenium vulgare (strain WSH-001)</name>
    <dbReference type="NCBI Taxonomy" id="759362"/>
    <lineage>
        <taxon>Bacteria</taxon>
        <taxon>Pseudomonadati</taxon>
        <taxon>Pseudomonadota</taxon>
        <taxon>Alphaproteobacteria</taxon>
        <taxon>Rhodobacterales</taxon>
        <taxon>Roseobacteraceae</taxon>
        <taxon>Ketogulonicigenium</taxon>
    </lineage>
</organism>
<dbReference type="Proteomes" id="UP000000692">
    <property type="component" value="Chromosome"/>
</dbReference>
<evidence type="ECO:0000313" key="2">
    <source>
        <dbReference type="EMBL" id="AEM41394.1"/>
    </source>
</evidence>
<accession>F9Y9Q6</accession>
<feature type="domain" description="DNA-binding protein H-NS-like C-terminal" evidence="1">
    <location>
        <begin position="59"/>
        <end position="104"/>
    </location>
</feature>
<evidence type="ECO:0000259" key="1">
    <source>
        <dbReference type="SMART" id="SM00528"/>
    </source>
</evidence>
<dbReference type="InterPro" id="IPR027444">
    <property type="entry name" value="H-NS_C_dom"/>
</dbReference>
<dbReference type="KEGG" id="kvl:KVU_1555"/>
<dbReference type="InterPro" id="IPR037150">
    <property type="entry name" value="H-NS_C_dom_sf"/>
</dbReference>
<evidence type="ECO:0000313" key="3">
    <source>
        <dbReference type="Proteomes" id="UP000000692"/>
    </source>
</evidence>
<dbReference type="OrthoDB" id="5297879at2"/>
<dbReference type="RefSeq" id="WP_014537875.1">
    <property type="nucleotide sequence ID" value="NC_017384.1"/>
</dbReference>
<keyword evidence="3" id="KW-1185">Reference proteome</keyword>
<dbReference type="Pfam" id="PF00816">
    <property type="entry name" value="Histone_HNS"/>
    <property type="match status" value="1"/>
</dbReference>
<dbReference type="Gene3D" id="4.10.430.10">
    <property type="entry name" value="Histone-like protein H-NS, C-terminal domain"/>
    <property type="match status" value="1"/>
</dbReference>
<name>F9Y9Q6_KETVW</name>
<dbReference type="HOGENOM" id="CLU_117503_1_2_5"/>
<dbReference type="SUPFAM" id="SSF81273">
    <property type="entry name" value="H-NS histone-like proteins"/>
    <property type="match status" value="1"/>
</dbReference>
<dbReference type="EMBL" id="CP002018">
    <property type="protein sequence ID" value="AEM41394.1"/>
    <property type="molecule type" value="Genomic_DNA"/>
</dbReference>
<dbReference type="SMART" id="SM00528">
    <property type="entry name" value="HNS"/>
    <property type="match status" value="1"/>
</dbReference>
<dbReference type="AlphaFoldDB" id="F9Y9Q6"/>
<dbReference type="eggNOG" id="COG2916">
    <property type="taxonomic scope" value="Bacteria"/>
</dbReference>